<dbReference type="Gene3D" id="3.40.47.10">
    <property type="match status" value="1"/>
</dbReference>
<dbReference type="EMBL" id="JNOM01000413">
    <property type="protein sequence ID" value="KNG81748.1"/>
    <property type="molecule type" value="Genomic_DNA"/>
</dbReference>
<protein>
    <submittedName>
        <fullName evidence="3">Type I polyketide synthase</fullName>
    </submittedName>
</protein>
<reference evidence="3 4" key="1">
    <citation type="submission" date="2014-06" db="EMBL/GenBank/DDBJ databases">
        <title>The Genome of the Aflatoxigenic Filamentous Fungus Aspergillus nomius.</title>
        <authorList>
            <person name="Moore M.G."/>
            <person name="Shannon B.M."/>
            <person name="Brian M.M."/>
        </authorList>
    </citation>
    <scope>NUCLEOTIDE SEQUENCE [LARGE SCALE GENOMIC DNA]</scope>
    <source>
        <strain evidence="3 4">NRRL 13137</strain>
    </source>
</reference>
<dbReference type="InterPro" id="IPR016039">
    <property type="entry name" value="Thiolase-like"/>
</dbReference>
<evidence type="ECO:0000313" key="3">
    <source>
        <dbReference type="EMBL" id="KNG81748.1"/>
    </source>
</evidence>
<dbReference type="PANTHER" id="PTHR43775">
    <property type="entry name" value="FATTY ACID SYNTHASE"/>
    <property type="match status" value="1"/>
</dbReference>
<comment type="caution">
    <text evidence="3">The sequence shown here is derived from an EMBL/GenBank/DDBJ whole genome shotgun (WGS) entry which is preliminary data.</text>
</comment>
<dbReference type="SUPFAM" id="SSF53901">
    <property type="entry name" value="Thiolase-like"/>
    <property type="match status" value="1"/>
</dbReference>
<organism evidence="3 4">
    <name type="scientific">Aspergillus nomiae NRRL (strain ATCC 15546 / NRRL 13137 / CBS 260.88 / M93)</name>
    <dbReference type="NCBI Taxonomy" id="1509407"/>
    <lineage>
        <taxon>Eukaryota</taxon>
        <taxon>Fungi</taxon>
        <taxon>Dikarya</taxon>
        <taxon>Ascomycota</taxon>
        <taxon>Pezizomycotina</taxon>
        <taxon>Eurotiomycetes</taxon>
        <taxon>Eurotiomycetidae</taxon>
        <taxon>Eurotiales</taxon>
        <taxon>Aspergillaceae</taxon>
        <taxon>Aspergillus</taxon>
        <taxon>Aspergillus subgen. Circumdati</taxon>
    </lineage>
</organism>
<dbReference type="GO" id="GO:0004312">
    <property type="term" value="F:fatty acid synthase activity"/>
    <property type="evidence" value="ECO:0007669"/>
    <property type="project" value="TreeGrafter"/>
</dbReference>
<dbReference type="OrthoDB" id="329835at2759"/>
<feature type="domain" description="Beta-ketoacyl synthase-like N-terminal" evidence="2">
    <location>
        <begin position="12"/>
        <end position="106"/>
    </location>
</feature>
<evidence type="ECO:0000313" key="4">
    <source>
        <dbReference type="Proteomes" id="UP000037505"/>
    </source>
</evidence>
<dbReference type="GO" id="GO:0044550">
    <property type="term" value="P:secondary metabolite biosynthetic process"/>
    <property type="evidence" value="ECO:0007669"/>
    <property type="project" value="TreeGrafter"/>
</dbReference>
<dbReference type="STRING" id="1509407.A0A0L1IRB2"/>
<dbReference type="PANTHER" id="PTHR43775:SF22">
    <property type="entry name" value="SYNTHASE, PUTATIVE (JCVI)-RELATED"/>
    <property type="match status" value="1"/>
</dbReference>
<dbReference type="GO" id="GO:0006633">
    <property type="term" value="P:fatty acid biosynthetic process"/>
    <property type="evidence" value="ECO:0007669"/>
    <property type="project" value="TreeGrafter"/>
</dbReference>
<dbReference type="GeneID" id="26813029"/>
<dbReference type="AlphaFoldDB" id="A0A0L1IRB2"/>
<sequence length="121" mass="13462">MDLIAPWLTFQGGFTLDRLKGSNASVYTALYNKDYEKILMRDQEELPFYTVTGNGEAMYSNRLSYFFDLKGPSFPLDTGCSGSMVTLHNACFSIWSGESDQSIVATRSVAPPLVPQSIESR</sequence>
<gene>
    <name evidence="3" type="ORF">ANOM_011225</name>
</gene>
<evidence type="ECO:0000256" key="1">
    <source>
        <dbReference type="ARBA" id="ARBA00023268"/>
    </source>
</evidence>
<dbReference type="RefSeq" id="XP_015402671.1">
    <property type="nucleotide sequence ID" value="XM_015556481.1"/>
</dbReference>
<evidence type="ECO:0000259" key="2">
    <source>
        <dbReference type="Pfam" id="PF00109"/>
    </source>
</evidence>
<name>A0A0L1IRB2_ASPN3</name>
<accession>A0A0L1IRB2</accession>
<dbReference type="Pfam" id="PF00109">
    <property type="entry name" value="ketoacyl-synt"/>
    <property type="match status" value="1"/>
</dbReference>
<dbReference type="InterPro" id="IPR050091">
    <property type="entry name" value="PKS_NRPS_Biosynth_Enz"/>
</dbReference>
<dbReference type="InterPro" id="IPR014030">
    <property type="entry name" value="Ketoacyl_synth_N"/>
</dbReference>
<proteinExistence type="predicted"/>
<keyword evidence="1" id="KW-0511">Multifunctional enzyme</keyword>
<keyword evidence="4" id="KW-1185">Reference proteome</keyword>
<dbReference type="Proteomes" id="UP000037505">
    <property type="component" value="Unassembled WGS sequence"/>
</dbReference>